<organism evidence="1">
    <name type="scientific">Arundo donax</name>
    <name type="common">Giant reed</name>
    <name type="synonym">Donax arundinaceus</name>
    <dbReference type="NCBI Taxonomy" id="35708"/>
    <lineage>
        <taxon>Eukaryota</taxon>
        <taxon>Viridiplantae</taxon>
        <taxon>Streptophyta</taxon>
        <taxon>Embryophyta</taxon>
        <taxon>Tracheophyta</taxon>
        <taxon>Spermatophyta</taxon>
        <taxon>Magnoliopsida</taxon>
        <taxon>Liliopsida</taxon>
        <taxon>Poales</taxon>
        <taxon>Poaceae</taxon>
        <taxon>PACMAD clade</taxon>
        <taxon>Arundinoideae</taxon>
        <taxon>Arundineae</taxon>
        <taxon>Arundo</taxon>
    </lineage>
</organism>
<name>A0A0A9GNB3_ARUDO</name>
<proteinExistence type="predicted"/>
<accession>A0A0A9GNB3</accession>
<sequence>MKYYISNLYFLVLQYFKCMSHDVALDNGCEKFEQCIN</sequence>
<reference evidence="1" key="1">
    <citation type="submission" date="2014-09" db="EMBL/GenBank/DDBJ databases">
        <authorList>
            <person name="Magalhaes I.L.F."/>
            <person name="Oliveira U."/>
            <person name="Santos F.R."/>
            <person name="Vidigal T.H.D.A."/>
            <person name="Brescovit A.D."/>
            <person name="Santos A.J."/>
        </authorList>
    </citation>
    <scope>NUCLEOTIDE SEQUENCE</scope>
    <source>
        <tissue evidence="1">Shoot tissue taken approximately 20 cm above the soil surface</tissue>
    </source>
</reference>
<dbReference type="EMBL" id="GBRH01173855">
    <property type="protein sequence ID" value="JAE24041.1"/>
    <property type="molecule type" value="Transcribed_RNA"/>
</dbReference>
<dbReference type="AlphaFoldDB" id="A0A0A9GNB3"/>
<protein>
    <submittedName>
        <fullName evidence="1">Uncharacterized protein</fullName>
    </submittedName>
</protein>
<reference evidence="1" key="2">
    <citation type="journal article" date="2015" name="Data Brief">
        <title>Shoot transcriptome of the giant reed, Arundo donax.</title>
        <authorList>
            <person name="Barrero R.A."/>
            <person name="Guerrero F.D."/>
            <person name="Moolhuijzen P."/>
            <person name="Goolsby J.A."/>
            <person name="Tidwell J."/>
            <person name="Bellgard S.E."/>
            <person name="Bellgard M.I."/>
        </authorList>
    </citation>
    <scope>NUCLEOTIDE SEQUENCE</scope>
    <source>
        <tissue evidence="1">Shoot tissue taken approximately 20 cm above the soil surface</tissue>
    </source>
</reference>
<evidence type="ECO:0000313" key="1">
    <source>
        <dbReference type="EMBL" id="JAE24041.1"/>
    </source>
</evidence>